<protein>
    <submittedName>
        <fullName evidence="1">DUF3052 family protein</fullName>
    </submittedName>
</protein>
<sequence length="162" mass="17488">MLCRTSRSPPNPRNVSCVGQNSHAATNVVDKSSLLEELCLSADALVQEIGADSDVDDALRDALDDLLDEPLIDEDEQEVVDAVLLWFRAGEDDLTDALLDALTTLEEGGMVWLMTPRSGREGYVPPVEIQDAATDAGLHVTSSAGVSAEWAATRLVHRKSWS</sequence>
<gene>
    <name evidence="1" type="ORF">GNZ21_14200</name>
</gene>
<name>A0A7K1ULY2_9MICC</name>
<proteinExistence type="predicted"/>
<dbReference type="EMBL" id="WRPM01000099">
    <property type="protein sequence ID" value="MVT27488.1"/>
    <property type="molecule type" value="Genomic_DNA"/>
</dbReference>
<evidence type="ECO:0000313" key="1">
    <source>
        <dbReference type="EMBL" id="MVT27488.1"/>
    </source>
</evidence>
<dbReference type="AlphaFoldDB" id="A0A7K1ULY2"/>
<dbReference type="Pfam" id="PF11253">
    <property type="entry name" value="DUF3052"/>
    <property type="match status" value="1"/>
</dbReference>
<reference evidence="1 2" key="1">
    <citation type="submission" date="2019-12" db="EMBL/GenBank/DDBJ databases">
        <title>Nesterenkonia muleiensis sp. nov., a novel actinobacterium isolated from sap of Populus euphratica.</title>
        <authorList>
            <person name="Wang R."/>
        </authorList>
    </citation>
    <scope>NUCLEOTIDE SEQUENCE [LARGE SCALE GENOMIC DNA]</scope>
    <source>
        <strain evidence="1 2">F10</strain>
    </source>
</reference>
<dbReference type="InterPro" id="IPR021412">
    <property type="entry name" value="DUF3052"/>
</dbReference>
<keyword evidence="2" id="KW-1185">Reference proteome</keyword>
<accession>A0A7K1ULY2</accession>
<evidence type="ECO:0000313" key="2">
    <source>
        <dbReference type="Proteomes" id="UP000460157"/>
    </source>
</evidence>
<organism evidence="1 2">
    <name type="scientific">Nesterenkonia alkaliphila</name>
    <dbReference type="NCBI Taxonomy" id="1463631"/>
    <lineage>
        <taxon>Bacteria</taxon>
        <taxon>Bacillati</taxon>
        <taxon>Actinomycetota</taxon>
        <taxon>Actinomycetes</taxon>
        <taxon>Micrococcales</taxon>
        <taxon>Micrococcaceae</taxon>
        <taxon>Nesterenkonia</taxon>
    </lineage>
</organism>
<dbReference type="Proteomes" id="UP000460157">
    <property type="component" value="Unassembled WGS sequence"/>
</dbReference>
<comment type="caution">
    <text evidence="1">The sequence shown here is derived from an EMBL/GenBank/DDBJ whole genome shotgun (WGS) entry which is preliminary data.</text>
</comment>
<dbReference type="OrthoDB" id="5185945at2"/>